<evidence type="ECO:0000313" key="1">
    <source>
        <dbReference type="EMBL" id="QJD50379.1"/>
    </source>
</evidence>
<gene>
    <name evidence="1" type="primary">79</name>
    <name evidence="1" type="ORF">SEA_MARKPHEW_79</name>
</gene>
<sequence>MHRPREPHMIDTTSPIEIRNGRRVRSLLTAEGNQLVGRIDAWLTSHPGTHSPSVIARGVKCGTHDAQAVLRYLDERGMFVVGDGNGAWRRYAAR</sequence>
<proteinExistence type="predicted"/>
<dbReference type="KEGG" id="vg:60324943"/>
<protein>
    <submittedName>
        <fullName evidence="1">Uncharacterized protein</fullName>
    </submittedName>
</protein>
<keyword evidence="2" id="KW-1185">Reference proteome</keyword>
<name>A0A6M3SXM6_9CAUD</name>
<dbReference type="Proteomes" id="UP000501459">
    <property type="component" value="Segment"/>
</dbReference>
<dbReference type="EMBL" id="MT310859">
    <property type="protein sequence ID" value="QJD50379.1"/>
    <property type="molecule type" value="Genomic_DNA"/>
</dbReference>
<dbReference type="RefSeq" id="YP_009953470.1">
    <property type="nucleotide sequence ID" value="NC_051622.1"/>
</dbReference>
<organism evidence="1 2">
    <name type="scientific">Mycobacterium phage MarkPhew</name>
    <dbReference type="NCBI Taxonomy" id="2725625"/>
    <lineage>
        <taxon>Viruses</taxon>
        <taxon>Duplodnaviria</taxon>
        <taxon>Heunggongvirae</taxon>
        <taxon>Uroviricota</taxon>
        <taxon>Caudoviricetes</taxon>
        <taxon>Weiservirinae</taxon>
        <taxon>Anayavirus</taxon>
        <taxon>Anayavirus markphew</taxon>
    </lineage>
</organism>
<accession>A0A6M3SXM6</accession>
<evidence type="ECO:0000313" key="2">
    <source>
        <dbReference type="Proteomes" id="UP000501459"/>
    </source>
</evidence>
<reference evidence="2" key="1">
    <citation type="submission" date="2020-04" db="EMBL/GenBank/DDBJ databases">
        <authorList>
            <person name="Beauchamp P."/>
            <person name="Lattanzi R."/>
            <person name="Bidaburu M."/>
            <person name="Columbini C."/>
            <person name="Evard R."/>
            <person name="Fitzgerald S."/>
            <person name="Lopez A.J."/>
            <person name="Braley A."/>
            <person name="Ettinger A.-S.H."/>
            <person name="Anders K.R."/>
            <person name="Garlena R.A."/>
            <person name="Russell D.A."/>
            <person name="Pope W.H."/>
            <person name="Jacobs-Sera D."/>
            <person name="Hatfull G.F."/>
        </authorList>
    </citation>
    <scope>NUCLEOTIDE SEQUENCE [LARGE SCALE GENOMIC DNA]</scope>
</reference>
<dbReference type="GeneID" id="60324943"/>